<protein>
    <submittedName>
        <fullName evidence="1">Uncharacterized protein</fullName>
    </submittedName>
</protein>
<sequence length="64" mass="6863">MSFPHPDSAEFADLMDFLATGGRVREALEVYRDPDALSAELLAPRARAMTASLVTIARASGRLG</sequence>
<name>A0A502DWP1_9BURK</name>
<gene>
    <name evidence="1" type="ORF">EAH82_07180</name>
</gene>
<proteinExistence type="predicted"/>
<reference evidence="1 2" key="1">
    <citation type="journal article" date="2019" name="Environ. Microbiol.">
        <title>Species interactions and distinct microbial communities in high Arctic permafrost affected cryosols are associated with the CH4 and CO2 gas fluxes.</title>
        <authorList>
            <person name="Altshuler I."/>
            <person name="Hamel J."/>
            <person name="Turney S."/>
            <person name="Magnuson E."/>
            <person name="Levesque R."/>
            <person name="Greer C."/>
            <person name="Whyte L.G."/>
        </authorList>
    </citation>
    <scope>NUCLEOTIDE SEQUENCE [LARGE SCALE GENOMIC DNA]</scope>
    <source>
        <strain evidence="1 2">S06.C</strain>
    </source>
</reference>
<evidence type="ECO:0000313" key="2">
    <source>
        <dbReference type="Proteomes" id="UP000319212"/>
    </source>
</evidence>
<organism evidence="1 2">
    <name type="scientific">Variovorax guangxiensis</name>
    <dbReference type="NCBI Taxonomy" id="1775474"/>
    <lineage>
        <taxon>Bacteria</taxon>
        <taxon>Pseudomonadati</taxon>
        <taxon>Pseudomonadota</taxon>
        <taxon>Betaproteobacteria</taxon>
        <taxon>Burkholderiales</taxon>
        <taxon>Comamonadaceae</taxon>
        <taxon>Variovorax</taxon>
    </lineage>
</organism>
<dbReference type="EMBL" id="RCZI01000002">
    <property type="protein sequence ID" value="TPG28580.1"/>
    <property type="molecule type" value="Genomic_DNA"/>
</dbReference>
<comment type="caution">
    <text evidence="1">The sequence shown here is derived from an EMBL/GenBank/DDBJ whole genome shotgun (WGS) entry which is preliminary data.</text>
</comment>
<evidence type="ECO:0000313" key="1">
    <source>
        <dbReference type="EMBL" id="TPG28580.1"/>
    </source>
</evidence>
<dbReference type="RefSeq" id="WP_140840207.1">
    <property type="nucleotide sequence ID" value="NZ_RCZI01000002.1"/>
</dbReference>
<dbReference type="Proteomes" id="UP000319212">
    <property type="component" value="Unassembled WGS sequence"/>
</dbReference>
<accession>A0A502DWP1</accession>
<dbReference type="OrthoDB" id="8854434at2"/>
<dbReference type="AlphaFoldDB" id="A0A502DWP1"/>